<dbReference type="InterPro" id="IPR016181">
    <property type="entry name" value="Acyl_CoA_acyltransferase"/>
</dbReference>
<sequence>MGQLLIRGWPVELAEGPVVLRPIRGRDADAWQEVHTRNREWLRRWEATVPPGSPIARRPTFRQMARYLRAEAAAGRMLPFVILYDGRLVGQVTVAGITWGSMSSAHIGYWVDERVAGRGVMPAAVALAADHCFFRVGLHRLEVCIRPENAPSRRVVAKLGFREEGVRPRYLHIDGDWRDHLVYALNAEEVPEGLLARWRAYRQSRGLAGA</sequence>
<keyword evidence="1" id="KW-0808">Transferase</keyword>
<evidence type="ECO:0000256" key="3">
    <source>
        <dbReference type="ARBA" id="ARBA00038502"/>
    </source>
</evidence>
<accession>A0ABP9H7G1</accession>
<dbReference type="EMBL" id="BAABHS010000009">
    <property type="protein sequence ID" value="GAA4963021.1"/>
    <property type="molecule type" value="Genomic_DNA"/>
</dbReference>
<dbReference type="Gene3D" id="3.40.630.30">
    <property type="match status" value="1"/>
</dbReference>
<keyword evidence="2" id="KW-0012">Acyltransferase</keyword>
<dbReference type="PROSITE" id="PS51186">
    <property type="entry name" value="GNAT"/>
    <property type="match status" value="1"/>
</dbReference>
<dbReference type="InterPro" id="IPR051531">
    <property type="entry name" value="N-acetyltransferase"/>
</dbReference>
<feature type="domain" description="N-acetyltransferase" evidence="4">
    <location>
        <begin position="18"/>
        <end position="188"/>
    </location>
</feature>
<comment type="similarity">
    <text evidence="3">Belongs to the acetyltransferase family. RimJ subfamily.</text>
</comment>
<evidence type="ECO:0000256" key="2">
    <source>
        <dbReference type="ARBA" id="ARBA00023315"/>
    </source>
</evidence>
<evidence type="ECO:0000259" key="4">
    <source>
        <dbReference type="PROSITE" id="PS51186"/>
    </source>
</evidence>
<dbReference type="RefSeq" id="WP_345675809.1">
    <property type="nucleotide sequence ID" value="NZ_BAABHS010000009.1"/>
</dbReference>
<dbReference type="Pfam" id="PF13302">
    <property type="entry name" value="Acetyltransf_3"/>
    <property type="match status" value="1"/>
</dbReference>
<dbReference type="SUPFAM" id="SSF55729">
    <property type="entry name" value="Acyl-CoA N-acyltransferases (Nat)"/>
    <property type="match status" value="1"/>
</dbReference>
<evidence type="ECO:0000256" key="1">
    <source>
        <dbReference type="ARBA" id="ARBA00022679"/>
    </source>
</evidence>
<name>A0ABP9H7G1_9ACTN</name>
<proteinExistence type="inferred from homology"/>
<evidence type="ECO:0000313" key="5">
    <source>
        <dbReference type="EMBL" id="GAA4963021.1"/>
    </source>
</evidence>
<dbReference type="PANTHER" id="PTHR43792">
    <property type="entry name" value="GNAT FAMILY, PUTATIVE (AFU_ORTHOLOGUE AFUA_3G00765)-RELATED-RELATED"/>
    <property type="match status" value="1"/>
</dbReference>
<organism evidence="5 6">
    <name type="scientific">Yinghuangia aomiensis</name>
    <dbReference type="NCBI Taxonomy" id="676205"/>
    <lineage>
        <taxon>Bacteria</taxon>
        <taxon>Bacillati</taxon>
        <taxon>Actinomycetota</taxon>
        <taxon>Actinomycetes</taxon>
        <taxon>Kitasatosporales</taxon>
        <taxon>Streptomycetaceae</taxon>
        <taxon>Yinghuangia</taxon>
    </lineage>
</organism>
<gene>
    <name evidence="5" type="ORF">GCM10023205_28520</name>
</gene>
<dbReference type="PANTHER" id="PTHR43792:SF8">
    <property type="entry name" value="[RIBOSOMAL PROTEIN US5]-ALANINE N-ACETYLTRANSFERASE"/>
    <property type="match status" value="1"/>
</dbReference>
<protein>
    <submittedName>
        <fullName evidence="5">GNAT family protein</fullName>
    </submittedName>
</protein>
<keyword evidence="6" id="KW-1185">Reference proteome</keyword>
<reference evidence="6" key="1">
    <citation type="journal article" date="2019" name="Int. J. Syst. Evol. Microbiol.">
        <title>The Global Catalogue of Microorganisms (GCM) 10K type strain sequencing project: providing services to taxonomists for standard genome sequencing and annotation.</title>
        <authorList>
            <consortium name="The Broad Institute Genomics Platform"/>
            <consortium name="The Broad Institute Genome Sequencing Center for Infectious Disease"/>
            <person name="Wu L."/>
            <person name="Ma J."/>
        </authorList>
    </citation>
    <scope>NUCLEOTIDE SEQUENCE [LARGE SCALE GENOMIC DNA]</scope>
    <source>
        <strain evidence="6">JCM 17986</strain>
    </source>
</reference>
<comment type="caution">
    <text evidence="5">The sequence shown here is derived from an EMBL/GenBank/DDBJ whole genome shotgun (WGS) entry which is preliminary data.</text>
</comment>
<evidence type="ECO:0000313" key="6">
    <source>
        <dbReference type="Proteomes" id="UP001500466"/>
    </source>
</evidence>
<dbReference type="InterPro" id="IPR000182">
    <property type="entry name" value="GNAT_dom"/>
</dbReference>
<dbReference type="Proteomes" id="UP001500466">
    <property type="component" value="Unassembled WGS sequence"/>
</dbReference>